<protein>
    <recommendedName>
        <fullName evidence="6">Probable septum site-determining protein MinC</fullName>
    </recommendedName>
</protein>
<dbReference type="InterPro" id="IPR016098">
    <property type="entry name" value="CAP/MinC_C"/>
</dbReference>
<dbReference type="PANTHER" id="PTHR34108:SF1">
    <property type="entry name" value="SEPTUM SITE-DETERMINING PROTEIN MINC"/>
    <property type="match status" value="1"/>
</dbReference>
<comment type="similarity">
    <text evidence="1 6">Belongs to the MinC family.</text>
</comment>
<evidence type="ECO:0000256" key="6">
    <source>
        <dbReference type="HAMAP-Rule" id="MF_00267"/>
    </source>
</evidence>
<dbReference type="SUPFAM" id="SSF63848">
    <property type="entry name" value="Cell-division inhibitor MinC, C-terminal domain"/>
    <property type="match status" value="1"/>
</dbReference>
<dbReference type="GO" id="GO:1901891">
    <property type="term" value="P:regulation of cell septum assembly"/>
    <property type="evidence" value="ECO:0007669"/>
    <property type="project" value="InterPro"/>
</dbReference>
<evidence type="ECO:0000256" key="1">
    <source>
        <dbReference type="ARBA" id="ARBA00006291"/>
    </source>
</evidence>
<feature type="domain" description="Septum formation inhibitor MinC C-terminal" evidence="8">
    <location>
        <begin position="152"/>
        <end position="252"/>
    </location>
</feature>
<evidence type="ECO:0000313" key="11">
    <source>
        <dbReference type="Proteomes" id="UP000035057"/>
    </source>
</evidence>
<feature type="region of interest" description="Disordered" evidence="7">
    <location>
        <begin position="108"/>
        <end position="151"/>
    </location>
</feature>
<feature type="domain" description="Septum formation inhibitor MinC N-terminal" evidence="9">
    <location>
        <begin position="13"/>
        <end position="84"/>
    </location>
</feature>
<evidence type="ECO:0000313" key="10">
    <source>
        <dbReference type="EMBL" id="KEF31118.1"/>
    </source>
</evidence>
<dbReference type="AlphaFoldDB" id="A0A072N2H4"/>
<dbReference type="Pfam" id="PF05209">
    <property type="entry name" value="MinC_N"/>
    <property type="match status" value="1"/>
</dbReference>
<comment type="function">
    <text evidence="5 6">Cell division inhibitor that blocks the formation of polar Z ring septums. Rapidly oscillates between the poles of the cell to destabilize FtsZ filaments that have formed before they mature into polar Z rings. Prevents FtsZ polymerization.</text>
</comment>
<dbReference type="GO" id="GO:0000902">
    <property type="term" value="P:cell morphogenesis"/>
    <property type="evidence" value="ECO:0007669"/>
    <property type="project" value="InterPro"/>
</dbReference>
<evidence type="ECO:0000256" key="3">
    <source>
        <dbReference type="ARBA" id="ARBA00023210"/>
    </source>
</evidence>
<keyword evidence="4 6" id="KW-0131">Cell cycle</keyword>
<evidence type="ECO:0000256" key="2">
    <source>
        <dbReference type="ARBA" id="ARBA00022618"/>
    </source>
</evidence>
<evidence type="ECO:0000256" key="7">
    <source>
        <dbReference type="SAM" id="MobiDB-lite"/>
    </source>
</evidence>
<dbReference type="NCBIfam" id="TIGR01222">
    <property type="entry name" value="minC"/>
    <property type="match status" value="1"/>
</dbReference>
<dbReference type="InterPro" id="IPR007874">
    <property type="entry name" value="MinC_N"/>
</dbReference>
<dbReference type="Gene3D" id="2.160.20.70">
    <property type="match status" value="1"/>
</dbReference>
<dbReference type="Pfam" id="PF03775">
    <property type="entry name" value="MinC_C"/>
    <property type="match status" value="1"/>
</dbReference>
<dbReference type="PANTHER" id="PTHR34108">
    <property type="entry name" value="SEPTUM SITE-DETERMINING PROTEIN MINC"/>
    <property type="match status" value="1"/>
</dbReference>
<keyword evidence="3 6" id="KW-0717">Septation</keyword>
<dbReference type="GO" id="GO:0051302">
    <property type="term" value="P:regulation of cell division"/>
    <property type="evidence" value="ECO:0007669"/>
    <property type="project" value="InterPro"/>
</dbReference>
<dbReference type="STRING" id="1137280.D777_02271"/>
<sequence>MTDTATAGVKQGFQLKSANLSMTAIELYYFDKDEFEATLRDKISQAPGFFKDIPVIISMEKYEGLDSELDFFSMIGTCRRHNIHVVGVRGGNEDQRRLARGASLALLPGSSQRDKASEEASPAPEPETKAEPASSGQTEAMPQGPAPAPARIISQPVRSGQQIYAPEGDLIILAPVQAGAEVLAAGNIHVYGPLRGRALAGIHGAESARVFCQSLEAELVSIAGHYKISEDLQDNGWKSAVQIQLRDDLLVVTPLDKA</sequence>
<accession>A0A072N2H4</accession>
<evidence type="ECO:0000256" key="5">
    <source>
        <dbReference type="ARBA" id="ARBA00025606"/>
    </source>
</evidence>
<organism evidence="10 11">
    <name type="scientific">Marinobacter nitratireducens</name>
    <dbReference type="NCBI Taxonomy" id="1137280"/>
    <lineage>
        <taxon>Bacteria</taxon>
        <taxon>Pseudomonadati</taxon>
        <taxon>Pseudomonadota</taxon>
        <taxon>Gammaproteobacteria</taxon>
        <taxon>Pseudomonadales</taxon>
        <taxon>Marinobacteraceae</taxon>
        <taxon>Marinobacter</taxon>
    </lineage>
</organism>
<evidence type="ECO:0000259" key="9">
    <source>
        <dbReference type="Pfam" id="PF05209"/>
    </source>
</evidence>
<gene>
    <name evidence="6" type="primary">minC</name>
    <name evidence="10" type="ORF">D777_02271</name>
</gene>
<keyword evidence="2 6" id="KW-0132">Cell division</keyword>
<comment type="caution">
    <text evidence="10">The sequence shown here is derived from an EMBL/GenBank/DDBJ whole genome shotgun (WGS) entry which is preliminary data.</text>
</comment>
<evidence type="ECO:0000259" key="8">
    <source>
        <dbReference type="Pfam" id="PF03775"/>
    </source>
</evidence>
<dbReference type="EMBL" id="ANIE01000006">
    <property type="protein sequence ID" value="KEF31118.1"/>
    <property type="molecule type" value="Genomic_DNA"/>
</dbReference>
<reference evidence="10 11" key="1">
    <citation type="submission" date="2012-12" db="EMBL/GenBank/DDBJ databases">
        <title>Genome assembly of Marinobacter sp. AK21.</title>
        <authorList>
            <person name="Khatri I."/>
            <person name="Kumar R."/>
            <person name="Vaidya B."/>
            <person name="Subramanian S."/>
            <person name="Pinnaka A."/>
        </authorList>
    </citation>
    <scope>NUCLEOTIDE SEQUENCE [LARGE SCALE GENOMIC DNA]</scope>
    <source>
        <strain evidence="10 11">AK21</strain>
    </source>
</reference>
<name>A0A072N2H4_9GAMM</name>
<proteinExistence type="inferred from homology"/>
<dbReference type="InterPro" id="IPR005526">
    <property type="entry name" value="Septum_form_inhib_MinC_C"/>
</dbReference>
<evidence type="ECO:0000256" key="4">
    <source>
        <dbReference type="ARBA" id="ARBA00023306"/>
    </source>
</evidence>
<dbReference type="Proteomes" id="UP000035057">
    <property type="component" value="Unassembled WGS sequence"/>
</dbReference>
<dbReference type="PATRIC" id="fig|1137280.3.peg.2086"/>
<keyword evidence="11" id="KW-1185">Reference proteome</keyword>
<dbReference type="InterPro" id="IPR036145">
    <property type="entry name" value="MinC_C_sf"/>
</dbReference>
<dbReference type="InterPro" id="IPR013033">
    <property type="entry name" value="MinC"/>
</dbReference>
<dbReference type="HAMAP" id="MF_00267">
    <property type="entry name" value="MinC"/>
    <property type="match status" value="1"/>
</dbReference>
<dbReference type="OrthoDB" id="9794530at2"/>
<comment type="subunit">
    <text evidence="6">Interacts with MinD and FtsZ.</text>
</comment>
<dbReference type="GO" id="GO:0000917">
    <property type="term" value="P:division septum assembly"/>
    <property type="evidence" value="ECO:0007669"/>
    <property type="project" value="UniProtKB-KW"/>
</dbReference>
<dbReference type="Gene3D" id="3.30.70.260">
    <property type="match status" value="1"/>
</dbReference>
<dbReference type="RefSeq" id="WP_036131756.1">
    <property type="nucleotide sequence ID" value="NZ_ANIE01000006.1"/>
</dbReference>